<evidence type="ECO:0000256" key="1">
    <source>
        <dbReference type="ARBA" id="ARBA00006717"/>
    </source>
</evidence>
<name>A0ABD3NF41_9STRA</name>
<feature type="region of interest" description="Disordered" evidence="5">
    <location>
        <begin position="285"/>
        <end position="305"/>
    </location>
</feature>
<reference evidence="6 7" key="1">
    <citation type="submission" date="2024-10" db="EMBL/GenBank/DDBJ databases">
        <title>Updated reference genomes for cyclostephanoid diatoms.</title>
        <authorList>
            <person name="Roberts W.R."/>
            <person name="Alverson A.J."/>
        </authorList>
    </citation>
    <scope>NUCLEOTIDE SEQUENCE [LARGE SCALE GENOMIC DNA]</scope>
    <source>
        <strain evidence="6 7">AJA276-08</strain>
    </source>
</reference>
<feature type="region of interest" description="Disordered" evidence="5">
    <location>
        <begin position="28"/>
        <end position="111"/>
    </location>
</feature>
<evidence type="ECO:0000313" key="7">
    <source>
        <dbReference type="Proteomes" id="UP001530315"/>
    </source>
</evidence>
<sequence length="443" mass="49780">MARTFYRFARSSLPAATTALAASTFFDEKDGRDDDDRFRLGGGGSSARHARARAYSHRPRATLCEVPHRHPSRDRDAAYRPSDPAEPAAGGADADGRGKGRAEGGGMGMWGEERDGSFHGLFPRRQLWRPALEYPLWDYNWDGRQPTPIGRVGGEEGGDDSRLMAEARRERLIRKEGVTRHIILVRHGQYDETYKEDSRRLLTPIGRKQAELTGQRLGKLIRGVNEQFGPCRVRVVRVSDLARAKETADIIYESMDLERVDGENVIKAKPDPMLNEGRTRLSSNFHARPRRPCHHIPGGIAGPSVVERTDEQHPRIEEAFRKYFYRAEVPGTPTEGGGGDCDVGLDAPARGTSNGEDETPRKLVPHPQHEFEVIVCHANVIRYFFCRALQLPPEAWLRLCTFNCSLTYFTIRPTGTVSCRMLGDIGHLPYELCTFSMHSGFNW</sequence>
<feature type="compositionally biased region" description="Basic residues" evidence="5">
    <location>
        <begin position="48"/>
        <end position="60"/>
    </location>
</feature>
<evidence type="ECO:0000256" key="4">
    <source>
        <dbReference type="ARBA" id="ARBA00040722"/>
    </source>
</evidence>
<dbReference type="AlphaFoldDB" id="A0ABD3NF41"/>
<dbReference type="CDD" id="cd07067">
    <property type="entry name" value="HP_PGM_like"/>
    <property type="match status" value="1"/>
</dbReference>
<dbReference type="Gene3D" id="3.40.50.1240">
    <property type="entry name" value="Phosphoglycerate mutase-like"/>
    <property type="match status" value="1"/>
</dbReference>
<evidence type="ECO:0000256" key="2">
    <source>
        <dbReference type="ARBA" id="ARBA00022801"/>
    </source>
</evidence>
<dbReference type="PANTHER" id="PTHR20935:SF0">
    <property type="entry name" value="SERINE_THREONINE-PROTEIN PHOSPHATASE PGAM5, MITOCHONDRIAL"/>
    <property type="match status" value="1"/>
</dbReference>
<dbReference type="SUPFAM" id="SSF53254">
    <property type="entry name" value="Phosphoglycerate mutase-like"/>
    <property type="match status" value="1"/>
</dbReference>
<dbReference type="Pfam" id="PF00300">
    <property type="entry name" value="His_Phos_1"/>
    <property type="match status" value="2"/>
</dbReference>
<dbReference type="Proteomes" id="UP001530315">
    <property type="component" value="Unassembled WGS sequence"/>
</dbReference>
<dbReference type="InterPro" id="IPR013078">
    <property type="entry name" value="His_Pase_superF_clade-1"/>
</dbReference>
<gene>
    <name evidence="6" type="ORF">ACHAW5_009545</name>
</gene>
<comment type="caution">
    <text evidence="6">The sequence shown here is derived from an EMBL/GenBank/DDBJ whole genome shotgun (WGS) entry which is preliminary data.</text>
</comment>
<comment type="similarity">
    <text evidence="1">Belongs to the phosphoglycerate mutase family. BPG-dependent PGAM subfamily.</text>
</comment>
<evidence type="ECO:0000313" key="6">
    <source>
        <dbReference type="EMBL" id="KAL3774083.1"/>
    </source>
</evidence>
<protein>
    <recommendedName>
        <fullName evidence="3">Serine/threonine-protein phosphatase PGAM5, mitochondrial</fullName>
    </recommendedName>
    <alternativeName>
        <fullName evidence="4">Serine/threonine-protein phosphatase Pgam5, mitochondrial</fullName>
    </alternativeName>
</protein>
<evidence type="ECO:0000256" key="3">
    <source>
        <dbReference type="ARBA" id="ARBA00039765"/>
    </source>
</evidence>
<dbReference type="SMART" id="SM00855">
    <property type="entry name" value="PGAM"/>
    <property type="match status" value="1"/>
</dbReference>
<keyword evidence="7" id="KW-1185">Reference proteome</keyword>
<organism evidence="6 7">
    <name type="scientific">Stephanodiscus triporus</name>
    <dbReference type="NCBI Taxonomy" id="2934178"/>
    <lineage>
        <taxon>Eukaryota</taxon>
        <taxon>Sar</taxon>
        <taxon>Stramenopiles</taxon>
        <taxon>Ochrophyta</taxon>
        <taxon>Bacillariophyta</taxon>
        <taxon>Coscinodiscophyceae</taxon>
        <taxon>Thalassiosirophycidae</taxon>
        <taxon>Stephanodiscales</taxon>
        <taxon>Stephanodiscaceae</taxon>
        <taxon>Stephanodiscus</taxon>
    </lineage>
</organism>
<dbReference type="EMBL" id="JALLAZ020001491">
    <property type="protein sequence ID" value="KAL3774083.1"/>
    <property type="molecule type" value="Genomic_DNA"/>
</dbReference>
<feature type="compositionally biased region" description="Basic and acidic residues" evidence="5">
    <location>
        <begin position="28"/>
        <end position="39"/>
    </location>
</feature>
<proteinExistence type="inferred from homology"/>
<dbReference type="InterPro" id="IPR051021">
    <property type="entry name" value="Mito_Ser/Thr_phosphatase"/>
</dbReference>
<dbReference type="InterPro" id="IPR029033">
    <property type="entry name" value="His_PPase_superfam"/>
</dbReference>
<evidence type="ECO:0000256" key="5">
    <source>
        <dbReference type="SAM" id="MobiDB-lite"/>
    </source>
</evidence>
<accession>A0ABD3NF41</accession>
<dbReference type="GO" id="GO:0016787">
    <property type="term" value="F:hydrolase activity"/>
    <property type="evidence" value="ECO:0007669"/>
    <property type="project" value="UniProtKB-KW"/>
</dbReference>
<keyword evidence="2" id="KW-0378">Hydrolase</keyword>
<dbReference type="PANTHER" id="PTHR20935">
    <property type="entry name" value="PHOSPHOGLYCERATE MUTASE-RELATED"/>
    <property type="match status" value="1"/>
</dbReference>